<name>A0AAE8MV44_9PEZI</name>
<evidence type="ECO:0000313" key="2">
    <source>
        <dbReference type="EMBL" id="SPN99811.1"/>
    </source>
</evidence>
<protein>
    <submittedName>
        <fullName evidence="2">Uncharacterized protein</fullName>
    </submittedName>
</protein>
<feature type="region of interest" description="Disordered" evidence="1">
    <location>
        <begin position="1"/>
        <end position="20"/>
    </location>
</feature>
<feature type="region of interest" description="Disordered" evidence="1">
    <location>
        <begin position="35"/>
        <end position="55"/>
    </location>
</feature>
<proteinExistence type="predicted"/>
<feature type="region of interest" description="Disordered" evidence="1">
    <location>
        <begin position="199"/>
        <end position="230"/>
    </location>
</feature>
<dbReference type="Proteomes" id="UP001187682">
    <property type="component" value="Unassembled WGS sequence"/>
</dbReference>
<dbReference type="EMBL" id="ONZQ02000003">
    <property type="protein sequence ID" value="SPN99811.1"/>
    <property type="molecule type" value="Genomic_DNA"/>
</dbReference>
<comment type="caution">
    <text evidence="2">The sequence shown here is derived from an EMBL/GenBank/DDBJ whole genome shotgun (WGS) entry which is preliminary data.</text>
</comment>
<feature type="compositionally biased region" description="Basic and acidic residues" evidence="1">
    <location>
        <begin position="36"/>
        <end position="55"/>
    </location>
</feature>
<gene>
    <name evidence="2" type="ORF">DNG_02663</name>
</gene>
<organism evidence="2 3">
    <name type="scientific">Cephalotrichum gorgonifer</name>
    <dbReference type="NCBI Taxonomy" id="2041049"/>
    <lineage>
        <taxon>Eukaryota</taxon>
        <taxon>Fungi</taxon>
        <taxon>Dikarya</taxon>
        <taxon>Ascomycota</taxon>
        <taxon>Pezizomycotina</taxon>
        <taxon>Sordariomycetes</taxon>
        <taxon>Hypocreomycetidae</taxon>
        <taxon>Microascales</taxon>
        <taxon>Microascaceae</taxon>
        <taxon>Cephalotrichum</taxon>
    </lineage>
</organism>
<keyword evidence="3" id="KW-1185">Reference proteome</keyword>
<reference evidence="2" key="1">
    <citation type="submission" date="2018-03" db="EMBL/GenBank/DDBJ databases">
        <authorList>
            <person name="Guldener U."/>
        </authorList>
    </citation>
    <scope>NUCLEOTIDE SEQUENCE</scope>
</reference>
<evidence type="ECO:0000256" key="1">
    <source>
        <dbReference type="SAM" id="MobiDB-lite"/>
    </source>
</evidence>
<sequence>MEQTIAADGDSDNEQDKEARRWLVQTGLAVKNLTSRLEEQEKQQEKQKEEMDSLRTEMKLKIEELKQALGGKGSLQDDRIEKIETTVKGQEGWKEDIDKVKSAQEKYDKSNKARAIQFGRLKVGERSWKRLFRLNRAIFENFSEQANWNKDTKRNMKKHQATNQESAPIHEQDVIGLQMWKLDMESKVTRLGTDLSRLLSEADETRSRKKPKSSEGFEKAMSSLLPWTRK</sequence>
<evidence type="ECO:0000313" key="3">
    <source>
        <dbReference type="Proteomes" id="UP001187682"/>
    </source>
</evidence>
<dbReference type="AlphaFoldDB" id="A0AAE8MV44"/>
<accession>A0AAE8MV44</accession>